<evidence type="ECO:0000313" key="4">
    <source>
        <dbReference type="Proteomes" id="UP000776252"/>
    </source>
</evidence>
<evidence type="ECO:0000313" key="3">
    <source>
        <dbReference type="EMBL" id="MBU3160842.1"/>
    </source>
</evidence>
<dbReference type="Proteomes" id="UP000776252">
    <property type="component" value="Unassembled WGS sequence"/>
</dbReference>
<dbReference type="InterPro" id="IPR018649">
    <property type="entry name" value="SHOCT"/>
</dbReference>
<accession>A0ABS6BWW7</accession>
<keyword evidence="4" id="KW-1185">Reference proteome</keyword>
<evidence type="ECO:0000259" key="2">
    <source>
        <dbReference type="Pfam" id="PF09851"/>
    </source>
</evidence>
<comment type="caution">
    <text evidence="3">The sequence shown here is derived from an EMBL/GenBank/DDBJ whole genome shotgun (WGS) entry which is preliminary data.</text>
</comment>
<feature type="transmembrane region" description="Helical" evidence="1">
    <location>
        <begin position="6"/>
        <end position="27"/>
    </location>
</feature>
<dbReference type="Pfam" id="PF09851">
    <property type="entry name" value="SHOCT"/>
    <property type="match status" value="1"/>
</dbReference>
<protein>
    <submittedName>
        <fullName evidence="3">SHOCT domain-containing protein</fullName>
    </submittedName>
</protein>
<evidence type="ECO:0000256" key="1">
    <source>
        <dbReference type="SAM" id="Phobius"/>
    </source>
</evidence>
<keyword evidence="1" id="KW-1133">Transmembrane helix</keyword>
<dbReference type="EMBL" id="JAHLDV010000037">
    <property type="protein sequence ID" value="MBU3160842.1"/>
    <property type="molecule type" value="Genomic_DNA"/>
</dbReference>
<keyword evidence="1" id="KW-0472">Membrane</keyword>
<keyword evidence="1" id="KW-0812">Transmembrane</keyword>
<sequence length="72" mass="8409">MMGGRFGFMFICIIIIAITVFVVYKLLKNNNIKDIGSRDNSLNILNERFARGEIDEEEYNNKKKLLSDHKKQ</sequence>
<gene>
    <name evidence="3" type="ORF">KPL37_13935</name>
</gene>
<organism evidence="3 4">
    <name type="scientific">Clostridium frigoris</name>
    <dbReference type="NCBI Taxonomy" id="205327"/>
    <lineage>
        <taxon>Bacteria</taxon>
        <taxon>Bacillati</taxon>
        <taxon>Bacillota</taxon>
        <taxon>Clostridia</taxon>
        <taxon>Eubacteriales</taxon>
        <taxon>Clostridiaceae</taxon>
        <taxon>Clostridium</taxon>
    </lineage>
</organism>
<name>A0ABS6BWW7_9CLOT</name>
<reference evidence="3 4" key="1">
    <citation type="submission" date="2021-06" db="EMBL/GenBank/DDBJ databases">
        <title>Clostridia strains as spoilage organisms.</title>
        <authorList>
            <person name="Wambui J."/>
            <person name="Stephan R."/>
            <person name="Stevens M.J.A."/>
        </authorList>
    </citation>
    <scope>NUCLEOTIDE SEQUENCE [LARGE SCALE GENOMIC DNA]</scope>
    <source>
        <strain evidence="3 4">DSM 14204</strain>
    </source>
</reference>
<feature type="domain" description="SHOCT" evidence="2">
    <location>
        <begin position="42"/>
        <end position="66"/>
    </location>
</feature>
<proteinExistence type="predicted"/>